<dbReference type="EMBL" id="JAWDGP010000474">
    <property type="protein sequence ID" value="KAK3800226.1"/>
    <property type="molecule type" value="Genomic_DNA"/>
</dbReference>
<protein>
    <recommendedName>
        <fullName evidence="2">Large ribosomal subunit protein bL21m</fullName>
    </recommendedName>
</protein>
<organism evidence="3 4">
    <name type="scientific">Elysia crispata</name>
    <name type="common">lettuce slug</name>
    <dbReference type="NCBI Taxonomy" id="231223"/>
    <lineage>
        <taxon>Eukaryota</taxon>
        <taxon>Metazoa</taxon>
        <taxon>Spiralia</taxon>
        <taxon>Lophotrochozoa</taxon>
        <taxon>Mollusca</taxon>
        <taxon>Gastropoda</taxon>
        <taxon>Heterobranchia</taxon>
        <taxon>Euthyneura</taxon>
        <taxon>Panpulmonata</taxon>
        <taxon>Sacoglossa</taxon>
        <taxon>Placobranchoidea</taxon>
        <taxon>Plakobranchidae</taxon>
        <taxon>Elysia</taxon>
    </lineage>
</organism>
<dbReference type="Proteomes" id="UP001283361">
    <property type="component" value="Unassembled WGS sequence"/>
</dbReference>
<evidence type="ECO:0000256" key="1">
    <source>
        <dbReference type="ARBA" id="ARBA00008563"/>
    </source>
</evidence>
<dbReference type="GO" id="GO:0003735">
    <property type="term" value="F:structural constituent of ribosome"/>
    <property type="evidence" value="ECO:0007669"/>
    <property type="project" value="TreeGrafter"/>
</dbReference>
<evidence type="ECO:0000256" key="2">
    <source>
        <dbReference type="ARBA" id="ARBA00044129"/>
    </source>
</evidence>
<gene>
    <name evidence="3" type="ORF">RRG08_005197</name>
</gene>
<dbReference type="GO" id="GO:0005762">
    <property type="term" value="C:mitochondrial large ribosomal subunit"/>
    <property type="evidence" value="ECO:0007669"/>
    <property type="project" value="TreeGrafter"/>
</dbReference>
<dbReference type="PANTHER" id="PTHR21349">
    <property type="entry name" value="50S RIBOSOMAL PROTEIN L21"/>
    <property type="match status" value="1"/>
</dbReference>
<proteinExistence type="inferred from homology"/>
<accession>A0AAE1B762</accession>
<dbReference type="SUPFAM" id="SSF141091">
    <property type="entry name" value="L21p-like"/>
    <property type="match status" value="1"/>
</dbReference>
<dbReference type="Pfam" id="PF00829">
    <property type="entry name" value="Ribosomal_L21p"/>
    <property type="match status" value="1"/>
</dbReference>
<comment type="caution">
    <text evidence="3">The sequence shown here is derived from an EMBL/GenBank/DDBJ whole genome shotgun (WGS) entry which is preliminary data.</text>
</comment>
<keyword evidence="4" id="KW-1185">Reference proteome</keyword>
<dbReference type="InterPro" id="IPR028909">
    <property type="entry name" value="bL21-like"/>
</dbReference>
<comment type="similarity">
    <text evidence="1">Belongs to the bacterial ribosomal protein bL21 family.</text>
</comment>
<dbReference type="PANTHER" id="PTHR21349:SF0">
    <property type="entry name" value="LARGE RIBOSOMAL SUBUNIT PROTEIN BL21M"/>
    <property type="match status" value="1"/>
</dbReference>
<sequence length="250" mass="28297">MAVKTCTQAMNVWLRLQPYLLPCKELSCLRQLSQYSQRRSNVGGASLHSLPGNRFSSELLSAASPSLVCFRTKSTRKADVKISMDLGVCGIERLEDFTPLSDENLQTDVTCQINQSLEQGDIGRLYAIVHIRGIQHKVTTGDVIVVKYDFPPNVGDCLRLEKVLAVGGKDFSLIGQPLLSRNLVRVDATVVEKTLSHNRVWFVFQKRRSFKKFFLYREMFTMLAINSIQVAKLPEQKMELEAQSIQQLEE</sequence>
<evidence type="ECO:0000313" key="4">
    <source>
        <dbReference type="Proteomes" id="UP001283361"/>
    </source>
</evidence>
<reference evidence="3" key="1">
    <citation type="journal article" date="2023" name="G3 (Bethesda)">
        <title>A reference genome for the long-term kleptoplast-retaining sea slug Elysia crispata morphotype clarki.</title>
        <authorList>
            <person name="Eastman K.E."/>
            <person name="Pendleton A.L."/>
            <person name="Shaikh M.A."/>
            <person name="Suttiyut T."/>
            <person name="Ogas R."/>
            <person name="Tomko P."/>
            <person name="Gavelis G."/>
            <person name="Widhalm J.R."/>
            <person name="Wisecaver J.H."/>
        </authorList>
    </citation>
    <scope>NUCLEOTIDE SEQUENCE</scope>
    <source>
        <strain evidence="3">ECLA1</strain>
    </source>
</reference>
<name>A0AAE1B762_9GAST</name>
<evidence type="ECO:0000313" key="3">
    <source>
        <dbReference type="EMBL" id="KAK3800226.1"/>
    </source>
</evidence>
<dbReference type="InterPro" id="IPR036164">
    <property type="entry name" value="bL21-like_sf"/>
</dbReference>
<dbReference type="AlphaFoldDB" id="A0AAE1B762"/>